<feature type="chain" id="PRO_5041288136" evidence="3">
    <location>
        <begin position="25"/>
        <end position="210"/>
    </location>
</feature>
<dbReference type="AlphaFoldDB" id="A0AA38XDU8"/>
<dbReference type="EMBL" id="JAPDRK010000006">
    <property type="protein sequence ID" value="KAJ9611545.1"/>
    <property type="molecule type" value="Genomic_DNA"/>
</dbReference>
<keyword evidence="5" id="KW-1185">Reference proteome</keyword>
<proteinExistence type="predicted"/>
<evidence type="ECO:0000256" key="3">
    <source>
        <dbReference type="SAM" id="SignalP"/>
    </source>
</evidence>
<protein>
    <submittedName>
        <fullName evidence="4">Uncharacterized protein</fullName>
    </submittedName>
</protein>
<comment type="caution">
    <text evidence="4">The sequence shown here is derived from an EMBL/GenBank/DDBJ whole genome shotgun (WGS) entry which is preliminary data.</text>
</comment>
<feature type="region of interest" description="Disordered" evidence="1">
    <location>
        <begin position="57"/>
        <end position="97"/>
    </location>
</feature>
<evidence type="ECO:0000313" key="5">
    <source>
        <dbReference type="Proteomes" id="UP001172673"/>
    </source>
</evidence>
<organism evidence="4 5">
    <name type="scientific">Cladophialophora chaetospira</name>
    <dbReference type="NCBI Taxonomy" id="386627"/>
    <lineage>
        <taxon>Eukaryota</taxon>
        <taxon>Fungi</taxon>
        <taxon>Dikarya</taxon>
        <taxon>Ascomycota</taxon>
        <taxon>Pezizomycotina</taxon>
        <taxon>Eurotiomycetes</taxon>
        <taxon>Chaetothyriomycetidae</taxon>
        <taxon>Chaetothyriales</taxon>
        <taxon>Herpotrichiellaceae</taxon>
        <taxon>Cladophialophora</taxon>
    </lineage>
</organism>
<accession>A0AA38XDU8</accession>
<keyword evidence="2" id="KW-0812">Transmembrane</keyword>
<sequence length="210" mass="22272">MPSSKTAFFTGILLFLILVLTGRAHEDFALRHRHNIHHTSIPDADVSTVTAAPKPGEFPPIVEVSSGAGRTTSGRPRPRPPMPIPGPPRPENSLAPEGPSLLEKFVAVSAPKARHSEGPPTSSPVNQRGVVDKAVWLFVAAVGFFVVSLVVNLYTQVGLNREKAMATNGNPDMEGRMENMGPGGLGDEKAHGQGKWLLQDSVAPVPVSAV</sequence>
<feature type="transmembrane region" description="Helical" evidence="2">
    <location>
        <begin position="134"/>
        <end position="155"/>
    </location>
</feature>
<feature type="signal peptide" evidence="3">
    <location>
        <begin position="1"/>
        <end position="24"/>
    </location>
</feature>
<gene>
    <name evidence="4" type="ORF">H2200_004729</name>
</gene>
<feature type="compositionally biased region" description="Pro residues" evidence="1">
    <location>
        <begin position="79"/>
        <end position="90"/>
    </location>
</feature>
<dbReference type="Proteomes" id="UP001172673">
    <property type="component" value="Unassembled WGS sequence"/>
</dbReference>
<keyword evidence="2" id="KW-0472">Membrane</keyword>
<keyword evidence="3" id="KW-0732">Signal</keyword>
<name>A0AA38XDU8_9EURO</name>
<keyword evidence="2" id="KW-1133">Transmembrane helix</keyword>
<evidence type="ECO:0000256" key="2">
    <source>
        <dbReference type="SAM" id="Phobius"/>
    </source>
</evidence>
<evidence type="ECO:0000313" key="4">
    <source>
        <dbReference type="EMBL" id="KAJ9611545.1"/>
    </source>
</evidence>
<reference evidence="4" key="1">
    <citation type="submission" date="2022-10" db="EMBL/GenBank/DDBJ databases">
        <title>Culturing micro-colonial fungi from biological soil crusts in the Mojave desert and describing Neophaeococcomyces mojavensis, and introducing the new genera and species Taxawa tesnikishii.</title>
        <authorList>
            <person name="Kurbessoian T."/>
            <person name="Stajich J.E."/>
        </authorList>
    </citation>
    <scope>NUCLEOTIDE SEQUENCE</scope>
    <source>
        <strain evidence="4">TK_41</strain>
    </source>
</reference>
<evidence type="ECO:0000256" key="1">
    <source>
        <dbReference type="SAM" id="MobiDB-lite"/>
    </source>
</evidence>